<feature type="transmembrane region" description="Helical" evidence="6">
    <location>
        <begin position="369"/>
        <end position="389"/>
    </location>
</feature>
<dbReference type="Gene3D" id="1.20.1250.20">
    <property type="entry name" value="MFS general substrate transporter like domains"/>
    <property type="match status" value="2"/>
</dbReference>
<evidence type="ECO:0000259" key="7">
    <source>
        <dbReference type="PROSITE" id="PS50850"/>
    </source>
</evidence>
<dbReference type="InterPro" id="IPR050189">
    <property type="entry name" value="MFS_Efflux_Transporters"/>
</dbReference>
<dbReference type="PANTHER" id="PTHR43124">
    <property type="entry name" value="PURINE EFFLUX PUMP PBUE"/>
    <property type="match status" value="1"/>
</dbReference>
<proteinExistence type="predicted"/>
<comment type="subcellular location">
    <subcellularLocation>
        <location evidence="1">Cell membrane</location>
        <topology evidence="1">Multi-pass membrane protein</topology>
    </subcellularLocation>
</comment>
<organism evidence="8 9">
    <name type="scientific">Salinarimonas soli</name>
    <dbReference type="NCBI Taxonomy" id="1638099"/>
    <lineage>
        <taxon>Bacteria</taxon>
        <taxon>Pseudomonadati</taxon>
        <taxon>Pseudomonadota</taxon>
        <taxon>Alphaproteobacteria</taxon>
        <taxon>Hyphomicrobiales</taxon>
        <taxon>Salinarimonadaceae</taxon>
        <taxon>Salinarimonas</taxon>
    </lineage>
</organism>
<keyword evidence="4 6" id="KW-1133">Transmembrane helix</keyword>
<dbReference type="GO" id="GO:0022857">
    <property type="term" value="F:transmembrane transporter activity"/>
    <property type="evidence" value="ECO:0007669"/>
    <property type="project" value="InterPro"/>
</dbReference>
<feature type="transmembrane region" description="Helical" evidence="6">
    <location>
        <begin position="155"/>
        <end position="177"/>
    </location>
</feature>
<evidence type="ECO:0000256" key="6">
    <source>
        <dbReference type="SAM" id="Phobius"/>
    </source>
</evidence>
<feature type="transmembrane region" description="Helical" evidence="6">
    <location>
        <begin position="70"/>
        <end position="88"/>
    </location>
</feature>
<evidence type="ECO:0000256" key="2">
    <source>
        <dbReference type="ARBA" id="ARBA00022475"/>
    </source>
</evidence>
<feature type="transmembrane region" description="Helical" evidence="6">
    <location>
        <begin position="127"/>
        <end position="149"/>
    </location>
</feature>
<keyword evidence="2" id="KW-1003">Cell membrane</keyword>
<keyword evidence="3 6" id="KW-0812">Transmembrane</keyword>
<dbReference type="EMBL" id="VUOA01000033">
    <property type="protein sequence ID" value="KAA2235720.1"/>
    <property type="molecule type" value="Genomic_DNA"/>
</dbReference>
<keyword evidence="5 6" id="KW-0472">Membrane</keyword>
<feature type="transmembrane region" description="Helical" evidence="6">
    <location>
        <begin position="94"/>
        <end position="115"/>
    </location>
</feature>
<evidence type="ECO:0000313" key="9">
    <source>
        <dbReference type="Proteomes" id="UP000323142"/>
    </source>
</evidence>
<dbReference type="AlphaFoldDB" id="A0A5B2VB94"/>
<evidence type="ECO:0000256" key="3">
    <source>
        <dbReference type="ARBA" id="ARBA00022692"/>
    </source>
</evidence>
<dbReference type="InterPro" id="IPR036259">
    <property type="entry name" value="MFS_trans_sf"/>
</dbReference>
<evidence type="ECO:0000313" key="8">
    <source>
        <dbReference type="EMBL" id="KAA2235720.1"/>
    </source>
</evidence>
<reference evidence="8 9" key="2">
    <citation type="submission" date="2019-09" db="EMBL/GenBank/DDBJ databases">
        <authorList>
            <person name="Jin C."/>
        </authorList>
    </citation>
    <scope>NUCLEOTIDE SEQUENCE [LARGE SCALE GENOMIC DNA]</scope>
    <source>
        <strain evidence="8 9">BN140002</strain>
    </source>
</reference>
<feature type="transmembrane region" description="Helical" evidence="6">
    <location>
        <begin position="238"/>
        <end position="260"/>
    </location>
</feature>
<accession>A0A5B2VB94</accession>
<dbReference type="OrthoDB" id="272777at2"/>
<dbReference type="PANTHER" id="PTHR43124:SF3">
    <property type="entry name" value="CHLORAMPHENICOL EFFLUX PUMP RV0191"/>
    <property type="match status" value="1"/>
</dbReference>
<evidence type="ECO:0000256" key="5">
    <source>
        <dbReference type="ARBA" id="ARBA00023136"/>
    </source>
</evidence>
<feature type="transmembrane region" description="Helical" evidence="6">
    <location>
        <begin position="203"/>
        <end position="226"/>
    </location>
</feature>
<dbReference type="RefSeq" id="WP_149820085.1">
    <property type="nucleotide sequence ID" value="NZ_VUOA01000033.1"/>
</dbReference>
<dbReference type="PROSITE" id="PS50850">
    <property type="entry name" value="MFS"/>
    <property type="match status" value="1"/>
</dbReference>
<feature type="transmembrane region" description="Helical" evidence="6">
    <location>
        <begin position="327"/>
        <end position="349"/>
    </location>
</feature>
<dbReference type="Pfam" id="PF07690">
    <property type="entry name" value="MFS_1"/>
    <property type="match status" value="1"/>
</dbReference>
<dbReference type="InterPro" id="IPR011701">
    <property type="entry name" value="MFS"/>
</dbReference>
<evidence type="ECO:0000256" key="1">
    <source>
        <dbReference type="ARBA" id="ARBA00004651"/>
    </source>
</evidence>
<gene>
    <name evidence="8" type="ORF">F0L46_18000</name>
</gene>
<feature type="domain" description="Major facilitator superfamily (MFS) profile" evidence="7">
    <location>
        <begin position="3"/>
        <end position="393"/>
    </location>
</feature>
<dbReference type="GO" id="GO:0005886">
    <property type="term" value="C:plasma membrane"/>
    <property type="evidence" value="ECO:0007669"/>
    <property type="project" value="UniProtKB-SubCell"/>
</dbReference>
<protein>
    <submittedName>
        <fullName evidence="8">MFS transporter</fullName>
    </submittedName>
</protein>
<sequence>MRAFLILLAAYTLSQFYRAFLAIVAVDLNRDIGLSPADLGQVSAAWFAAFALGQFPVGWALDRFGPRRTVSVFMIAAVAGAAWLSAASSKAECLAAMSLIGLGCAPVLMGSLYLFGRIYPPERFAMLSSLVIGLGNAGNLLGATPLALAAEAFGWRAALAGMAGITAASALLVALALRDPERLEGGQGGTLLGGLREIAGMRALWLIVPVTLVSYAVVVATRSLWIAPFLSQVHGFDALARGNAAFAMAVAMSAGALAYGPIERLVGDPKRTALAGSAATGALFLALGSTGHTSGATAVALLAALGMTGMTYGIIMAHARRFFPARLLGRGVTAMNFVFMGGAGLVQILSGAFVARSQAAGLPPADTFATLHLAFGAALLAATALYLLAPAKPAAGRMAAQAAGE</sequence>
<dbReference type="SUPFAM" id="SSF103473">
    <property type="entry name" value="MFS general substrate transporter"/>
    <property type="match status" value="1"/>
</dbReference>
<name>A0A5B2VB94_9HYPH</name>
<feature type="transmembrane region" description="Helical" evidence="6">
    <location>
        <begin position="42"/>
        <end position="61"/>
    </location>
</feature>
<dbReference type="InterPro" id="IPR020846">
    <property type="entry name" value="MFS_dom"/>
</dbReference>
<reference evidence="8 9" key="1">
    <citation type="submission" date="2019-09" db="EMBL/GenBank/DDBJ databases">
        <title>Salinarimonas rosea gen. nov., sp. nov., a new member of the a-2 subgroup of the Proteobacteria.</title>
        <authorList>
            <person name="Liu J."/>
        </authorList>
    </citation>
    <scope>NUCLEOTIDE SEQUENCE [LARGE SCALE GENOMIC DNA]</scope>
    <source>
        <strain evidence="8 9">BN140002</strain>
    </source>
</reference>
<feature type="transmembrane region" description="Helical" evidence="6">
    <location>
        <begin position="296"/>
        <end position="315"/>
    </location>
</feature>
<dbReference type="Proteomes" id="UP000323142">
    <property type="component" value="Unassembled WGS sequence"/>
</dbReference>
<comment type="caution">
    <text evidence="8">The sequence shown here is derived from an EMBL/GenBank/DDBJ whole genome shotgun (WGS) entry which is preliminary data.</text>
</comment>
<keyword evidence="9" id="KW-1185">Reference proteome</keyword>
<feature type="transmembrane region" description="Helical" evidence="6">
    <location>
        <begin position="272"/>
        <end position="290"/>
    </location>
</feature>
<evidence type="ECO:0000256" key="4">
    <source>
        <dbReference type="ARBA" id="ARBA00022989"/>
    </source>
</evidence>